<sequence length="127" mass="14081">MYHGQFRGSENLTWVTVRPAILVLQQAKFETHSEEVPFQSASTVMGKDRLTKHQFAALKSALLILQDPCGVRGSWGNNKALLRRNRAKGFLLSSSMHSYGEGTLIERLSRFSSGWYAGTFAAACMGL</sequence>
<protein>
    <submittedName>
        <fullName evidence="1">Uncharacterized protein</fullName>
    </submittedName>
</protein>
<name>A0A8H6CPA3_9LECA</name>
<evidence type="ECO:0000313" key="2">
    <source>
        <dbReference type="Proteomes" id="UP000593566"/>
    </source>
</evidence>
<proteinExistence type="predicted"/>
<organism evidence="1 2">
    <name type="scientific">Letharia lupina</name>
    <dbReference type="NCBI Taxonomy" id="560253"/>
    <lineage>
        <taxon>Eukaryota</taxon>
        <taxon>Fungi</taxon>
        <taxon>Dikarya</taxon>
        <taxon>Ascomycota</taxon>
        <taxon>Pezizomycotina</taxon>
        <taxon>Lecanoromycetes</taxon>
        <taxon>OSLEUM clade</taxon>
        <taxon>Lecanoromycetidae</taxon>
        <taxon>Lecanorales</taxon>
        <taxon>Lecanorineae</taxon>
        <taxon>Parmeliaceae</taxon>
        <taxon>Letharia</taxon>
    </lineage>
</organism>
<keyword evidence="2" id="KW-1185">Reference proteome</keyword>
<dbReference type="EMBL" id="JACCJB010000005">
    <property type="protein sequence ID" value="KAF6227204.1"/>
    <property type="molecule type" value="Genomic_DNA"/>
</dbReference>
<accession>A0A8H6CPA3</accession>
<reference evidence="1 2" key="1">
    <citation type="journal article" date="2020" name="Genomics">
        <title>Complete, high-quality genomes from long-read metagenomic sequencing of two wolf lichen thalli reveals enigmatic genome architecture.</title>
        <authorList>
            <person name="McKenzie S.K."/>
            <person name="Walston R.F."/>
            <person name="Allen J.L."/>
        </authorList>
    </citation>
    <scope>NUCLEOTIDE SEQUENCE [LARGE SCALE GENOMIC DNA]</scope>
    <source>
        <strain evidence="1">WasteWater1</strain>
    </source>
</reference>
<gene>
    <name evidence="1" type="ORF">HO133_008646</name>
</gene>
<dbReference type="AlphaFoldDB" id="A0A8H6CPA3"/>
<comment type="caution">
    <text evidence="1">The sequence shown here is derived from an EMBL/GenBank/DDBJ whole genome shotgun (WGS) entry which is preliminary data.</text>
</comment>
<evidence type="ECO:0000313" key="1">
    <source>
        <dbReference type="EMBL" id="KAF6227204.1"/>
    </source>
</evidence>
<dbReference type="RefSeq" id="XP_037155512.1">
    <property type="nucleotide sequence ID" value="XM_037299511.1"/>
</dbReference>
<dbReference type="Proteomes" id="UP000593566">
    <property type="component" value="Unassembled WGS sequence"/>
</dbReference>
<dbReference type="GeneID" id="59337041"/>